<proteinExistence type="predicted"/>
<dbReference type="RefSeq" id="WP_147153733.1">
    <property type="nucleotide sequence ID" value="NZ_BKAJ01000101.1"/>
</dbReference>
<evidence type="ECO:0008006" key="3">
    <source>
        <dbReference type="Google" id="ProtNLM"/>
    </source>
</evidence>
<accession>A0A512NHN9</accession>
<keyword evidence="2" id="KW-1185">Reference proteome</keyword>
<dbReference type="AlphaFoldDB" id="A0A512NHN9"/>
<protein>
    <recommendedName>
        <fullName evidence="3">STAS/SEC14 domain-containing protein</fullName>
    </recommendedName>
</protein>
<reference evidence="1 2" key="1">
    <citation type="submission" date="2019-07" db="EMBL/GenBank/DDBJ databases">
        <title>Whole genome shotgun sequence of Reyranella soli NBRC 108950.</title>
        <authorList>
            <person name="Hosoyama A."/>
            <person name="Uohara A."/>
            <person name="Ohji S."/>
            <person name="Ichikawa N."/>
        </authorList>
    </citation>
    <scope>NUCLEOTIDE SEQUENCE [LARGE SCALE GENOMIC DNA]</scope>
    <source>
        <strain evidence="1 2">NBRC 108950</strain>
    </source>
</reference>
<gene>
    <name evidence="1" type="ORF">RSO01_56330</name>
</gene>
<organism evidence="1 2">
    <name type="scientific">Reyranella soli</name>
    <dbReference type="NCBI Taxonomy" id="1230389"/>
    <lineage>
        <taxon>Bacteria</taxon>
        <taxon>Pseudomonadati</taxon>
        <taxon>Pseudomonadota</taxon>
        <taxon>Alphaproteobacteria</taxon>
        <taxon>Hyphomicrobiales</taxon>
        <taxon>Reyranellaceae</taxon>
        <taxon>Reyranella</taxon>
    </lineage>
</organism>
<name>A0A512NHN9_9HYPH</name>
<dbReference type="Proteomes" id="UP000321058">
    <property type="component" value="Unassembled WGS sequence"/>
</dbReference>
<dbReference type="EMBL" id="BKAJ01000101">
    <property type="protein sequence ID" value="GEP58467.1"/>
    <property type="molecule type" value="Genomic_DNA"/>
</dbReference>
<evidence type="ECO:0000313" key="2">
    <source>
        <dbReference type="Proteomes" id="UP000321058"/>
    </source>
</evidence>
<sequence>MPLYWTIDSRKRLFTGVGEGEITFADAISLLEALAGAKALSYRKLFDGRAVQSAMTGDEVLAVCARIRAYHDQASVGALAMVGTQEQTVKFARLLGALATADRPMKLFTSVRQARSWLEHQQPG</sequence>
<comment type="caution">
    <text evidence="1">The sequence shown here is derived from an EMBL/GenBank/DDBJ whole genome shotgun (WGS) entry which is preliminary data.</text>
</comment>
<evidence type="ECO:0000313" key="1">
    <source>
        <dbReference type="EMBL" id="GEP58467.1"/>
    </source>
</evidence>
<dbReference type="OrthoDB" id="7376200at2"/>